<dbReference type="EMBL" id="QUNO01000005">
    <property type="protein sequence ID" value="REH48394.1"/>
    <property type="molecule type" value="Genomic_DNA"/>
</dbReference>
<gene>
    <name evidence="2" type="ORF">BCF44_105252</name>
</gene>
<reference evidence="2 3" key="1">
    <citation type="submission" date="2018-08" db="EMBL/GenBank/DDBJ databases">
        <title>Genomic Encyclopedia of Archaeal and Bacterial Type Strains, Phase II (KMG-II): from individual species to whole genera.</title>
        <authorList>
            <person name="Goeker M."/>
        </authorList>
    </citation>
    <scope>NUCLEOTIDE SEQUENCE [LARGE SCALE GENOMIC DNA]</scope>
    <source>
        <strain evidence="2 3">DSM 45791</strain>
    </source>
</reference>
<accession>A0A3E0HPP3</accession>
<evidence type="ECO:0000259" key="1">
    <source>
        <dbReference type="Pfam" id="PF04167"/>
    </source>
</evidence>
<dbReference type="RefSeq" id="WP_116175167.1">
    <property type="nucleotide sequence ID" value="NZ_CP144375.1"/>
</dbReference>
<evidence type="ECO:0000313" key="2">
    <source>
        <dbReference type="EMBL" id="REH48394.1"/>
    </source>
</evidence>
<dbReference type="OrthoDB" id="3821551at2"/>
<sequence length="183" mass="21005">MTFRLPTQVRGETHVHPPKVEDFDLVAMTNTDPKGQVREVAEYRRAEHGLYMSRPVVGHPKLRHFESWLLPAYGLRVTRQSWWPGHERDFDFYVDVVHVQPGEHAWRTVDLYLDLLVRTGRDVEVLDTDELMAAVRLGHLTAQDAQLALEGTYRAVAGIAAHGYDIQRWLAADGVHLTWSDSR</sequence>
<name>A0A3E0HPP3_9PSEU</name>
<feature type="domain" description="DUF402" evidence="1">
    <location>
        <begin position="35"/>
        <end position="164"/>
    </location>
</feature>
<protein>
    <recommendedName>
        <fullName evidence="1">DUF402 domain-containing protein</fullName>
    </recommendedName>
</protein>
<dbReference type="InterPro" id="IPR035930">
    <property type="entry name" value="FomD-like_sf"/>
</dbReference>
<dbReference type="PIRSF" id="PIRSF012622">
    <property type="entry name" value="UCP012622"/>
    <property type="match status" value="1"/>
</dbReference>
<evidence type="ECO:0000313" key="3">
    <source>
        <dbReference type="Proteomes" id="UP000256269"/>
    </source>
</evidence>
<comment type="caution">
    <text evidence="2">The sequence shown here is derived from an EMBL/GenBank/DDBJ whole genome shotgun (WGS) entry which is preliminary data.</text>
</comment>
<dbReference type="Proteomes" id="UP000256269">
    <property type="component" value="Unassembled WGS sequence"/>
</dbReference>
<proteinExistence type="predicted"/>
<dbReference type="AlphaFoldDB" id="A0A3E0HPP3"/>
<dbReference type="InterPro" id="IPR014465">
    <property type="entry name" value="UCP012622"/>
</dbReference>
<dbReference type="Pfam" id="PF04167">
    <property type="entry name" value="DUF402"/>
    <property type="match status" value="1"/>
</dbReference>
<dbReference type="SUPFAM" id="SSF159234">
    <property type="entry name" value="FomD-like"/>
    <property type="match status" value="1"/>
</dbReference>
<dbReference type="Gene3D" id="2.40.380.10">
    <property type="entry name" value="FomD-like"/>
    <property type="match status" value="1"/>
</dbReference>
<organism evidence="2 3">
    <name type="scientific">Kutzneria buriramensis</name>
    <dbReference type="NCBI Taxonomy" id="1045776"/>
    <lineage>
        <taxon>Bacteria</taxon>
        <taxon>Bacillati</taxon>
        <taxon>Actinomycetota</taxon>
        <taxon>Actinomycetes</taxon>
        <taxon>Pseudonocardiales</taxon>
        <taxon>Pseudonocardiaceae</taxon>
        <taxon>Kutzneria</taxon>
    </lineage>
</organism>
<keyword evidence="3" id="KW-1185">Reference proteome</keyword>
<dbReference type="InterPro" id="IPR007295">
    <property type="entry name" value="DUF402"/>
</dbReference>